<organism evidence="3 4">
    <name type="scientific">Colletotrichum chlorophyti</name>
    <dbReference type="NCBI Taxonomy" id="708187"/>
    <lineage>
        <taxon>Eukaryota</taxon>
        <taxon>Fungi</taxon>
        <taxon>Dikarya</taxon>
        <taxon>Ascomycota</taxon>
        <taxon>Pezizomycotina</taxon>
        <taxon>Sordariomycetes</taxon>
        <taxon>Hypocreomycetidae</taxon>
        <taxon>Glomerellales</taxon>
        <taxon>Glomerellaceae</taxon>
        <taxon>Colletotrichum</taxon>
    </lineage>
</organism>
<protein>
    <recommendedName>
        <fullName evidence="2">F-box domain-containing protein</fullName>
    </recommendedName>
</protein>
<dbReference type="OrthoDB" id="5296720at2759"/>
<dbReference type="Proteomes" id="UP000186583">
    <property type="component" value="Unassembled WGS sequence"/>
</dbReference>
<evidence type="ECO:0000313" key="4">
    <source>
        <dbReference type="Proteomes" id="UP000186583"/>
    </source>
</evidence>
<dbReference type="InterPro" id="IPR001810">
    <property type="entry name" value="F-box_dom"/>
</dbReference>
<evidence type="ECO:0000313" key="3">
    <source>
        <dbReference type="EMBL" id="OLN86455.1"/>
    </source>
</evidence>
<dbReference type="EMBL" id="MPGH01000130">
    <property type="protein sequence ID" value="OLN86455.1"/>
    <property type="molecule type" value="Genomic_DNA"/>
</dbReference>
<evidence type="ECO:0000256" key="1">
    <source>
        <dbReference type="SAM" id="MobiDB-lite"/>
    </source>
</evidence>
<feature type="compositionally biased region" description="Low complexity" evidence="1">
    <location>
        <begin position="185"/>
        <end position="213"/>
    </location>
</feature>
<name>A0A1Q8RQ57_9PEZI</name>
<sequence>MASPVDTLPNEILAQIFSHLDRPAPSDTRLHDQPSSFMLQNPFFDRDLKTSSLVCKRWRGAVLPLLFRHVVWTFDRFELPLIEETGSPASAIDFLAFLRANNLTNYVKTLTMFVEDGMGGLSTGGASSAELMETGFANKASYSEDYNWLWRVMFDHIDPLRLTIIASPRVLAQLLSHKKTVTTSYKSTAKPSSSSPSSSSSSSSKQKPSSKGSYQKRVPCDLFTIRPWQALLLNEGSSTRVYKTYEFYLKRPPSILGALLGAEEFPNDEPLVPPTVRDFSYVAIFPLSTHFNTLIMNIPRLDRLFVQLVPRNDILQDADEMRNIEISDLWMERNTAYSMLFRELFDPDPDSPWLELKTFESGDAADREAWEMAVQFVQFSGVQGWRVESEGVFVRVGGQEKSTILGMSHLPGHLRRMAFNGIATLPVSSVSLYMGDVDEDV</sequence>
<dbReference type="STRING" id="708187.A0A1Q8RQ57"/>
<evidence type="ECO:0000259" key="2">
    <source>
        <dbReference type="Pfam" id="PF12937"/>
    </source>
</evidence>
<keyword evidence="4" id="KW-1185">Reference proteome</keyword>
<dbReference type="AlphaFoldDB" id="A0A1Q8RQ57"/>
<feature type="region of interest" description="Disordered" evidence="1">
    <location>
        <begin position="185"/>
        <end position="215"/>
    </location>
</feature>
<feature type="domain" description="F-box" evidence="2">
    <location>
        <begin position="6"/>
        <end position="70"/>
    </location>
</feature>
<dbReference type="Gene3D" id="1.20.1280.50">
    <property type="match status" value="1"/>
</dbReference>
<accession>A0A1Q8RQ57</accession>
<proteinExistence type="predicted"/>
<dbReference type="Pfam" id="PF12937">
    <property type="entry name" value="F-box-like"/>
    <property type="match status" value="1"/>
</dbReference>
<gene>
    <name evidence="3" type="ORF">CCHL11_06338</name>
</gene>
<comment type="caution">
    <text evidence="3">The sequence shown here is derived from an EMBL/GenBank/DDBJ whole genome shotgun (WGS) entry which is preliminary data.</text>
</comment>
<reference evidence="3 4" key="1">
    <citation type="submission" date="2016-11" db="EMBL/GenBank/DDBJ databases">
        <title>Draft Genome Assembly of Colletotrichum chlorophyti a pathogen of herbaceous plants.</title>
        <authorList>
            <person name="Gan P."/>
            <person name="Narusaka M."/>
            <person name="Tsushima A."/>
            <person name="Narusaka Y."/>
            <person name="Takano Y."/>
            <person name="Shirasu K."/>
        </authorList>
    </citation>
    <scope>NUCLEOTIDE SEQUENCE [LARGE SCALE GENOMIC DNA]</scope>
    <source>
        <strain evidence="3 4">NTL11</strain>
    </source>
</reference>